<dbReference type="SUPFAM" id="SSF53335">
    <property type="entry name" value="S-adenosyl-L-methionine-dependent methyltransferases"/>
    <property type="match status" value="1"/>
</dbReference>
<gene>
    <name evidence="1" type="ORF">ACFL27_13965</name>
</gene>
<keyword evidence="2" id="KW-1185">Reference proteome</keyword>
<keyword evidence="1" id="KW-0808">Transferase</keyword>
<dbReference type="Proteomes" id="UP001594351">
    <property type="component" value="Unassembled WGS sequence"/>
</dbReference>
<dbReference type="Gene3D" id="3.40.50.150">
    <property type="entry name" value="Vaccinia Virus protein VP39"/>
    <property type="match status" value="1"/>
</dbReference>
<dbReference type="GO" id="GO:0032259">
    <property type="term" value="P:methylation"/>
    <property type="evidence" value="ECO:0007669"/>
    <property type="project" value="UniProtKB-KW"/>
</dbReference>
<comment type="caution">
    <text evidence="1">The sequence shown here is derived from an EMBL/GenBank/DDBJ whole genome shotgun (WGS) entry which is preliminary data.</text>
</comment>
<protein>
    <submittedName>
        <fullName evidence="1">Class I SAM-dependent methyltransferase</fullName>
        <ecNumber evidence="1">2.1.1.222</ecNumber>
        <ecNumber evidence="1">2.1.1.64</ecNumber>
    </submittedName>
</protein>
<organism evidence="1 2">
    <name type="scientific">candidate division CSSED10-310 bacterium</name>
    <dbReference type="NCBI Taxonomy" id="2855610"/>
    <lineage>
        <taxon>Bacteria</taxon>
        <taxon>Bacteria division CSSED10-310</taxon>
    </lineage>
</organism>
<dbReference type="EC" id="2.1.1.222" evidence="1"/>
<sequence>MILNERTIGGLHDFLFQDILPRHALPGAAAIDLGAGSGALAVRLSELGLNVTAVDINQENFKADMPFIQCDLNQSNFSSALGDGTFDFVIAVEVIEHLESPIVFLRNVRRLLKQKGMALISTPNMDNVPSRARFFLTGKLHMMDERVPNHISPIFYDLFTREYLPRAGFILIEHQLYPRKGFKVSRASYVWMFHLLAHLLPGHSLRGDINIFILQNQSRL</sequence>
<reference evidence="1 2" key="1">
    <citation type="submission" date="2024-09" db="EMBL/GenBank/DDBJ databases">
        <title>Laminarin stimulates single cell rates of sulfate reduction while oxygen inhibits transcriptomic activity in coastal marine sediment.</title>
        <authorList>
            <person name="Lindsay M."/>
            <person name="Orcutt B."/>
            <person name="Emerson D."/>
            <person name="Stepanauskas R."/>
            <person name="D'Angelo T."/>
        </authorList>
    </citation>
    <scope>NUCLEOTIDE SEQUENCE [LARGE SCALE GENOMIC DNA]</scope>
    <source>
        <strain evidence="1">SAG AM-311-K15</strain>
    </source>
</reference>
<accession>A0ABV6YYM7</accession>
<dbReference type="Pfam" id="PF13489">
    <property type="entry name" value="Methyltransf_23"/>
    <property type="match status" value="1"/>
</dbReference>
<dbReference type="GO" id="GO:0061542">
    <property type="term" value="F:3-demethylubiquinol 3-O-methyltransferase activity"/>
    <property type="evidence" value="ECO:0007669"/>
    <property type="project" value="UniProtKB-EC"/>
</dbReference>
<evidence type="ECO:0000313" key="1">
    <source>
        <dbReference type="EMBL" id="MFC1851298.1"/>
    </source>
</evidence>
<dbReference type="GO" id="GO:0102208">
    <property type="term" value="F:2-polyprenyl-6-hydroxyphenol methylase activity"/>
    <property type="evidence" value="ECO:0007669"/>
    <property type="project" value="UniProtKB-EC"/>
</dbReference>
<dbReference type="CDD" id="cd02440">
    <property type="entry name" value="AdoMet_MTases"/>
    <property type="match status" value="1"/>
</dbReference>
<keyword evidence="1" id="KW-0489">Methyltransferase</keyword>
<dbReference type="EMBL" id="JBHPBY010000175">
    <property type="protein sequence ID" value="MFC1851298.1"/>
    <property type="molecule type" value="Genomic_DNA"/>
</dbReference>
<proteinExistence type="predicted"/>
<dbReference type="InterPro" id="IPR029063">
    <property type="entry name" value="SAM-dependent_MTases_sf"/>
</dbReference>
<evidence type="ECO:0000313" key="2">
    <source>
        <dbReference type="Proteomes" id="UP001594351"/>
    </source>
</evidence>
<name>A0ABV6YYM7_UNCC1</name>
<dbReference type="EC" id="2.1.1.64" evidence="1"/>
<dbReference type="PANTHER" id="PTHR43861">
    <property type="entry name" value="TRANS-ACONITATE 2-METHYLTRANSFERASE-RELATED"/>
    <property type="match status" value="1"/>
</dbReference>